<dbReference type="GO" id="GO:0003677">
    <property type="term" value="F:DNA binding"/>
    <property type="evidence" value="ECO:0007669"/>
    <property type="project" value="InterPro"/>
</dbReference>
<dbReference type="Gene3D" id="1.10.443.10">
    <property type="entry name" value="Intergrase catalytic core"/>
    <property type="match status" value="1"/>
</dbReference>
<protein>
    <submittedName>
        <fullName evidence="2">Uncharacterized protein</fullName>
    </submittedName>
</protein>
<evidence type="ECO:0000256" key="1">
    <source>
        <dbReference type="SAM" id="MobiDB-lite"/>
    </source>
</evidence>
<evidence type="ECO:0000313" key="3">
    <source>
        <dbReference type="Proteomes" id="UP000215616"/>
    </source>
</evidence>
<dbReference type="EMBL" id="NCDQ01000145">
    <property type="protein sequence ID" value="OYX03424.1"/>
    <property type="molecule type" value="Genomic_DNA"/>
</dbReference>
<feature type="non-terminal residue" evidence="2">
    <location>
        <position position="649"/>
    </location>
</feature>
<dbReference type="InterPro" id="IPR013762">
    <property type="entry name" value="Integrase-like_cat_sf"/>
</dbReference>
<gene>
    <name evidence="2" type="ORF">B7Z12_10255</name>
</gene>
<proteinExistence type="predicted"/>
<sequence>MRRRTRPEEIAKPERRKSGYPPRPVVAQPKPLWEDWEDTPSFSQALDLHMRRHGDTGYGLHRAVCQRDDRIDMTTFTAWRRGQKAPRGATSFRILAALERRWKLPAGYFREKLPHAGRMVASAETLPLPMSERRRMAWHLPDDFAQLSLSKREEIIAWVRAVILSGHTDYRRYQSEAMKQRFALQFPSSGLGGGLSAGAPLEERLADTGELSPGRPLGAAAAPPALAEEGVDLLIFKTATLSSRGRRRNGIWNSETADQRMEHLGLLMGALAACPNGPVRGYGAPLGSISFALLAFPAVWDWYLGWREGRRGFFTGWEGEMLILGASLSRRETGWLRQTRELADRLRPIEGLVSASDVRAAAEDWDAVCDAQHQHVLLRAKEVGRVARLHRDPFEAILPILEADSPVGEYRKITEEVLRRRPAARLYPITSAEATRAFLMLRLGLHLGLRQKNLRQLLVCPKDQPPTSERQLEALKRGEMRWNAREAVWEVLIPAAAFKNAGSSYFRKNPFRLALPDLGGLYGEIDRYRAIDRPVLLKGAVDPGVLFVKTMKANSKSPAYDQNTFYEAWRLTIQRYGIFNPYTGRGAIEGLLPHGPHNVRDVLATHVLKQTGSYEQASYAIQDTPDTIAQHYGRFLPHDKAALAAQVLN</sequence>
<reference evidence="2 3" key="1">
    <citation type="submission" date="2017-03" db="EMBL/GenBank/DDBJ databases">
        <title>Lifting the veil on microbial sulfur biogeochemistry in mining wastewaters.</title>
        <authorList>
            <person name="Kantor R.S."/>
            <person name="Colenbrander Nelson T."/>
            <person name="Marshall S."/>
            <person name="Bennett D."/>
            <person name="Apte S."/>
            <person name="Camacho D."/>
            <person name="Thomas B.C."/>
            <person name="Warren L.A."/>
            <person name="Banfield J.F."/>
        </authorList>
    </citation>
    <scope>NUCLEOTIDE SEQUENCE [LARGE SCALE GENOMIC DNA]</scope>
    <source>
        <strain evidence="2">32-67-7</strain>
    </source>
</reference>
<comment type="caution">
    <text evidence="2">The sequence shown here is derived from an EMBL/GenBank/DDBJ whole genome shotgun (WGS) entry which is preliminary data.</text>
</comment>
<feature type="compositionally biased region" description="Basic and acidic residues" evidence="1">
    <location>
        <begin position="1"/>
        <end position="17"/>
    </location>
</feature>
<organism evidence="2 3">
    <name type="scientific">Caulobacter vibrioides</name>
    <name type="common">Caulobacter crescentus</name>
    <dbReference type="NCBI Taxonomy" id="155892"/>
    <lineage>
        <taxon>Bacteria</taxon>
        <taxon>Pseudomonadati</taxon>
        <taxon>Pseudomonadota</taxon>
        <taxon>Alphaproteobacteria</taxon>
        <taxon>Caulobacterales</taxon>
        <taxon>Caulobacteraceae</taxon>
        <taxon>Caulobacter</taxon>
    </lineage>
</organism>
<accession>A0A258D736</accession>
<dbReference type="GO" id="GO:0006310">
    <property type="term" value="P:DNA recombination"/>
    <property type="evidence" value="ECO:0007669"/>
    <property type="project" value="InterPro"/>
</dbReference>
<dbReference type="Proteomes" id="UP000215616">
    <property type="component" value="Unassembled WGS sequence"/>
</dbReference>
<feature type="region of interest" description="Disordered" evidence="1">
    <location>
        <begin position="1"/>
        <end position="27"/>
    </location>
</feature>
<dbReference type="GO" id="GO:0015074">
    <property type="term" value="P:DNA integration"/>
    <property type="evidence" value="ECO:0007669"/>
    <property type="project" value="InterPro"/>
</dbReference>
<dbReference type="AlphaFoldDB" id="A0A258D736"/>
<evidence type="ECO:0000313" key="2">
    <source>
        <dbReference type="EMBL" id="OYX03424.1"/>
    </source>
</evidence>
<name>A0A258D736_CAUVI</name>